<dbReference type="InterPro" id="IPR029051">
    <property type="entry name" value="DUF4352"/>
</dbReference>
<evidence type="ECO:0000313" key="6">
    <source>
        <dbReference type="EMBL" id="SBV90568.1"/>
    </source>
</evidence>
<evidence type="ECO:0000256" key="1">
    <source>
        <dbReference type="ARBA" id="ARBA00022729"/>
    </source>
</evidence>
<gene>
    <name evidence="6" type="ORF">KL86CLO1_10002</name>
</gene>
<proteinExistence type="predicted"/>
<protein>
    <submittedName>
        <fullName evidence="6">Telomeric repeat-binding factor 2</fullName>
    </submittedName>
</protein>
<dbReference type="Pfam" id="PF11611">
    <property type="entry name" value="DUF4352"/>
    <property type="match status" value="1"/>
</dbReference>
<keyword evidence="3" id="KW-0812">Transmembrane</keyword>
<dbReference type="AlphaFoldDB" id="A0A212ITM5"/>
<organism evidence="6">
    <name type="scientific">uncultured Eubacteriales bacterium</name>
    <dbReference type="NCBI Taxonomy" id="172733"/>
    <lineage>
        <taxon>Bacteria</taxon>
        <taxon>Bacillati</taxon>
        <taxon>Bacillota</taxon>
        <taxon>Clostridia</taxon>
        <taxon>Eubacteriales</taxon>
        <taxon>environmental samples</taxon>
    </lineage>
</organism>
<evidence type="ECO:0000259" key="5">
    <source>
        <dbReference type="Pfam" id="PF13248"/>
    </source>
</evidence>
<keyword evidence="3" id="KW-0472">Membrane</keyword>
<evidence type="ECO:0000259" key="4">
    <source>
        <dbReference type="Pfam" id="PF11611"/>
    </source>
</evidence>
<keyword evidence="3" id="KW-1133">Transmembrane helix</keyword>
<feature type="domain" description="Putative zinc-ribbon" evidence="5">
    <location>
        <begin position="7"/>
        <end position="31"/>
    </location>
</feature>
<accession>A0A212ITM5</accession>
<dbReference type="InterPro" id="IPR029050">
    <property type="entry name" value="Immunoprotect_excell_Ig-like"/>
</dbReference>
<feature type="region of interest" description="Disordered" evidence="2">
    <location>
        <begin position="60"/>
        <end position="84"/>
    </location>
</feature>
<dbReference type="Pfam" id="PF13248">
    <property type="entry name" value="Zn_ribbon_3"/>
    <property type="match status" value="1"/>
</dbReference>
<dbReference type="EMBL" id="FLUN01000001">
    <property type="protein sequence ID" value="SBV90568.1"/>
    <property type="molecule type" value="Genomic_DNA"/>
</dbReference>
<sequence length="216" mass="22780">MEVKNKSMIKCKACGAEIAKSAKACPSCGAKQKSFHWWYILVGIVVIGIIGALGNRDDKPEKVGGASSSPSLSASVSASPTQPAKETFGVGEQVSINDIVVTLTGVENSAGSDFNKPKDGNVFVLCSFEIENNSSKDISVSSLMSFEAYVDGYSTNMSLGSQISSDAKQLDGSVAAGKKMAGAIGYELPEDWKELEITFIPDFWSGNDIVFIANNG</sequence>
<feature type="domain" description="DUF4352" evidence="4">
    <location>
        <begin position="88"/>
        <end position="209"/>
    </location>
</feature>
<dbReference type="InterPro" id="IPR059113">
    <property type="entry name" value="Znf_ribbon"/>
</dbReference>
<evidence type="ECO:0000256" key="2">
    <source>
        <dbReference type="SAM" id="MobiDB-lite"/>
    </source>
</evidence>
<reference evidence="6" key="1">
    <citation type="submission" date="2016-04" db="EMBL/GenBank/DDBJ databases">
        <authorList>
            <person name="Evans L.H."/>
            <person name="Alamgir A."/>
            <person name="Owens N."/>
            <person name="Weber N.D."/>
            <person name="Virtaneva K."/>
            <person name="Barbian K."/>
            <person name="Babar A."/>
            <person name="Rosenke K."/>
        </authorList>
    </citation>
    <scope>NUCLEOTIDE SEQUENCE</scope>
    <source>
        <strain evidence="6">86</strain>
    </source>
</reference>
<feature type="compositionally biased region" description="Low complexity" evidence="2">
    <location>
        <begin position="63"/>
        <end position="80"/>
    </location>
</feature>
<dbReference type="Gene3D" id="2.60.40.1240">
    <property type="match status" value="1"/>
</dbReference>
<keyword evidence="1" id="KW-0732">Signal</keyword>
<feature type="transmembrane region" description="Helical" evidence="3">
    <location>
        <begin position="36"/>
        <end position="54"/>
    </location>
</feature>
<name>A0A212ITM5_9FIRM</name>
<evidence type="ECO:0000256" key="3">
    <source>
        <dbReference type="SAM" id="Phobius"/>
    </source>
</evidence>